<dbReference type="InterPro" id="IPR020891">
    <property type="entry name" value="UPF0758_CS"/>
</dbReference>
<dbReference type="InterPro" id="IPR010994">
    <property type="entry name" value="RuvA_2-like"/>
</dbReference>
<dbReference type="PANTHER" id="PTHR30471">
    <property type="entry name" value="DNA REPAIR PROTEIN RADC"/>
    <property type="match status" value="1"/>
</dbReference>
<evidence type="ECO:0000256" key="5">
    <source>
        <dbReference type="ARBA" id="ARBA00022833"/>
    </source>
</evidence>
<name>A0A1I2WBB8_9GAMM</name>
<protein>
    <submittedName>
        <fullName evidence="9">DNA repair protein RadC</fullName>
    </submittedName>
</protein>
<dbReference type="Pfam" id="PF04002">
    <property type="entry name" value="RadC"/>
    <property type="match status" value="1"/>
</dbReference>
<dbReference type="Pfam" id="PF20582">
    <property type="entry name" value="UPF0758_N"/>
    <property type="match status" value="1"/>
</dbReference>
<dbReference type="InterPro" id="IPR025657">
    <property type="entry name" value="RadC_JAB"/>
</dbReference>
<organism evidence="9 10">
    <name type="scientific">Neptunomonas qingdaonensis</name>
    <dbReference type="NCBI Taxonomy" id="1045558"/>
    <lineage>
        <taxon>Bacteria</taxon>
        <taxon>Pseudomonadati</taxon>
        <taxon>Pseudomonadota</taxon>
        <taxon>Gammaproteobacteria</taxon>
        <taxon>Oceanospirillales</taxon>
        <taxon>Oceanospirillaceae</taxon>
        <taxon>Neptunomonas</taxon>
    </lineage>
</organism>
<dbReference type="FunFam" id="3.40.140.10:FF:000032">
    <property type="entry name" value="DNA repair protein RadC"/>
    <property type="match status" value="1"/>
</dbReference>
<evidence type="ECO:0000256" key="3">
    <source>
        <dbReference type="ARBA" id="ARBA00022723"/>
    </source>
</evidence>
<evidence type="ECO:0000313" key="9">
    <source>
        <dbReference type="EMBL" id="SFG98673.1"/>
    </source>
</evidence>
<dbReference type="InterPro" id="IPR001405">
    <property type="entry name" value="UPF0758"/>
</dbReference>
<dbReference type="PROSITE" id="PS01302">
    <property type="entry name" value="UPF0758"/>
    <property type="match status" value="1"/>
</dbReference>
<dbReference type="NCBIfam" id="NF000642">
    <property type="entry name" value="PRK00024.1"/>
    <property type="match status" value="1"/>
</dbReference>
<evidence type="ECO:0000256" key="1">
    <source>
        <dbReference type="ARBA" id="ARBA00010243"/>
    </source>
</evidence>
<proteinExistence type="inferred from homology"/>
<dbReference type="GO" id="GO:0008237">
    <property type="term" value="F:metallopeptidase activity"/>
    <property type="evidence" value="ECO:0007669"/>
    <property type="project" value="UniProtKB-KW"/>
</dbReference>
<dbReference type="STRING" id="1045558.SAMN05216175_12429"/>
<dbReference type="RefSeq" id="WP_090731001.1">
    <property type="nucleotide sequence ID" value="NZ_FOOU01000024.1"/>
</dbReference>
<evidence type="ECO:0000256" key="6">
    <source>
        <dbReference type="ARBA" id="ARBA00023049"/>
    </source>
</evidence>
<dbReference type="OrthoDB" id="9804482at2"/>
<comment type="similarity">
    <text evidence="1 7">Belongs to the UPF0758 family.</text>
</comment>
<dbReference type="NCBIfam" id="TIGR00608">
    <property type="entry name" value="radc"/>
    <property type="match status" value="1"/>
</dbReference>
<keyword evidence="10" id="KW-1185">Reference proteome</keyword>
<evidence type="ECO:0000259" key="8">
    <source>
        <dbReference type="PROSITE" id="PS50249"/>
    </source>
</evidence>
<dbReference type="InterPro" id="IPR037518">
    <property type="entry name" value="MPN"/>
</dbReference>
<dbReference type="GO" id="GO:0006508">
    <property type="term" value="P:proteolysis"/>
    <property type="evidence" value="ECO:0007669"/>
    <property type="project" value="UniProtKB-KW"/>
</dbReference>
<dbReference type="Gene3D" id="3.40.140.10">
    <property type="entry name" value="Cytidine Deaminase, domain 2"/>
    <property type="match status" value="1"/>
</dbReference>
<keyword evidence="6" id="KW-0482">Metalloprotease</keyword>
<dbReference type="Gene3D" id="1.10.150.20">
    <property type="entry name" value="5' to 3' exonuclease, C-terminal subdomain"/>
    <property type="match status" value="1"/>
</dbReference>
<dbReference type="InterPro" id="IPR046778">
    <property type="entry name" value="UPF0758_N"/>
</dbReference>
<dbReference type="PROSITE" id="PS50249">
    <property type="entry name" value="MPN"/>
    <property type="match status" value="1"/>
</dbReference>
<dbReference type="Proteomes" id="UP000198623">
    <property type="component" value="Unassembled WGS sequence"/>
</dbReference>
<sequence length="224" mass="24801">MAITDWPALERPREKLLAHGASVLSDAELLAIFLRTGIKGVSAVDLARDLLKRFGGLRPLLESSQDDFCEALGLGPAKYAQLQAVLEMSRRHLMASLQRGELMESPGAVRQYLLAQMRHHQQEVFACLFLDNKHRIIRFEPLFYGTIDAASVYPREVVKKSLSVNAAAVILAHNHPSGVAEPSLADKQITRRLIDALMLVDIRVLDHMIVGDSEVVSFAELGLL</sequence>
<evidence type="ECO:0000313" key="10">
    <source>
        <dbReference type="Proteomes" id="UP000198623"/>
    </source>
</evidence>
<reference evidence="10" key="1">
    <citation type="submission" date="2016-10" db="EMBL/GenBank/DDBJ databases">
        <authorList>
            <person name="Varghese N."/>
            <person name="Submissions S."/>
        </authorList>
    </citation>
    <scope>NUCLEOTIDE SEQUENCE [LARGE SCALE GENOMIC DNA]</scope>
    <source>
        <strain evidence="10">CGMCC 1.10971</strain>
    </source>
</reference>
<dbReference type="EMBL" id="FOOU01000024">
    <property type="protein sequence ID" value="SFG98673.1"/>
    <property type="molecule type" value="Genomic_DNA"/>
</dbReference>
<keyword evidence="5" id="KW-0862">Zinc</keyword>
<keyword evidence="4" id="KW-0378">Hydrolase</keyword>
<dbReference type="AlphaFoldDB" id="A0A1I2WBB8"/>
<keyword evidence="3" id="KW-0479">Metal-binding</keyword>
<evidence type="ECO:0000256" key="4">
    <source>
        <dbReference type="ARBA" id="ARBA00022801"/>
    </source>
</evidence>
<dbReference type="PANTHER" id="PTHR30471:SF3">
    <property type="entry name" value="UPF0758 PROTEIN YEES-RELATED"/>
    <property type="match status" value="1"/>
</dbReference>
<dbReference type="GO" id="GO:0046872">
    <property type="term" value="F:metal ion binding"/>
    <property type="evidence" value="ECO:0007669"/>
    <property type="project" value="UniProtKB-KW"/>
</dbReference>
<keyword evidence="2" id="KW-0645">Protease</keyword>
<evidence type="ECO:0000256" key="2">
    <source>
        <dbReference type="ARBA" id="ARBA00022670"/>
    </source>
</evidence>
<dbReference type="CDD" id="cd08071">
    <property type="entry name" value="MPN_DUF2466"/>
    <property type="match status" value="1"/>
</dbReference>
<evidence type="ECO:0000256" key="7">
    <source>
        <dbReference type="RuleBase" id="RU003797"/>
    </source>
</evidence>
<gene>
    <name evidence="9" type="ORF">SAMN05216175_12429</name>
</gene>
<feature type="domain" description="MPN" evidence="8">
    <location>
        <begin position="102"/>
        <end position="224"/>
    </location>
</feature>
<dbReference type="SUPFAM" id="SSF47781">
    <property type="entry name" value="RuvA domain 2-like"/>
    <property type="match status" value="1"/>
</dbReference>
<accession>A0A1I2WBB8</accession>